<dbReference type="GO" id="GO:0003824">
    <property type="term" value="F:catalytic activity"/>
    <property type="evidence" value="ECO:0007669"/>
    <property type="project" value="InterPro"/>
</dbReference>
<dbReference type="SUPFAM" id="SSF102114">
    <property type="entry name" value="Radical SAM enzymes"/>
    <property type="match status" value="1"/>
</dbReference>
<keyword evidence="7" id="KW-1185">Reference proteome</keyword>
<dbReference type="GO" id="GO:0051536">
    <property type="term" value="F:iron-sulfur cluster binding"/>
    <property type="evidence" value="ECO:0007669"/>
    <property type="project" value="UniProtKB-KW"/>
</dbReference>
<dbReference type="InterPro" id="IPR013785">
    <property type="entry name" value="Aldolase_TIM"/>
</dbReference>
<dbReference type="PROSITE" id="PS51918">
    <property type="entry name" value="RADICAL_SAM"/>
    <property type="match status" value="1"/>
</dbReference>
<evidence type="ECO:0000313" key="6">
    <source>
        <dbReference type="EMBL" id="AIQ12902.1"/>
    </source>
</evidence>
<dbReference type="SFLD" id="SFLDG01067">
    <property type="entry name" value="SPASM/twitch_domain_containing"/>
    <property type="match status" value="1"/>
</dbReference>
<dbReference type="InterPro" id="IPR007197">
    <property type="entry name" value="rSAM"/>
</dbReference>
<organism evidence="6 7">
    <name type="scientific">Paenibacillus durus</name>
    <name type="common">Paenibacillus azotofixans</name>
    <dbReference type="NCBI Taxonomy" id="44251"/>
    <lineage>
        <taxon>Bacteria</taxon>
        <taxon>Bacillati</taxon>
        <taxon>Bacillota</taxon>
        <taxon>Bacilli</taxon>
        <taxon>Bacillales</taxon>
        <taxon>Paenibacillaceae</taxon>
        <taxon>Paenibacillus</taxon>
    </lineage>
</organism>
<reference evidence="6 7" key="1">
    <citation type="submission" date="2014-08" db="EMBL/GenBank/DDBJ databases">
        <title>Comparative genomics of the Paenibacillus odorifer group.</title>
        <authorList>
            <person name="den Bakker H.C."/>
            <person name="Tsai Y.-C."/>
            <person name="Martin N."/>
            <person name="Korlach J."/>
            <person name="Wiedmann M."/>
        </authorList>
    </citation>
    <scope>NUCLEOTIDE SEQUENCE [LARGE SCALE GENOMIC DNA]</scope>
    <source>
        <strain evidence="6 7">DSM 1735</strain>
    </source>
</reference>
<dbReference type="PANTHER" id="PTHR11228">
    <property type="entry name" value="RADICAL SAM DOMAIN PROTEIN"/>
    <property type="match status" value="1"/>
</dbReference>
<proteinExistence type="predicted"/>
<keyword evidence="4" id="KW-0411">Iron-sulfur</keyword>
<dbReference type="Pfam" id="PF04055">
    <property type="entry name" value="Radical_SAM"/>
    <property type="match status" value="1"/>
</dbReference>
<dbReference type="STRING" id="44251.PDUR_13995"/>
<dbReference type="KEGG" id="pdu:PDUR_13995"/>
<sequence>MQPKTTRKFDEQVFNDLKRTIMNMSRASRLRKADSRYAMQVPEDIGIKLNNGCNLRCKHCYEWNEDGFHREMSKEDQRKEIDIALVEKVLAFTREKKSKVYLWGGEPLYYSQFSQLAELLEQDQRTVTICTNAVLLEQHLDSLLKIGEGLVVLASLEGFEAENDAIRGKGTYQKVIQAVELLLELQRKGIFKGKVSISLTMNDAMIPKLFSFMQHFQEIGVDSVYFVYPWYISAESAADMDDLYRKELSWLNPAEPGSCSWHSFTYRISPENVEPLKEEVRRISEHTWSSRIRFMPALELNEIGDFVSGVQMTGMKRKECLAISTRMDVLPSGNVTPCKFFPELAVGNISEASAEEVWHGENYGKHRELLSCGLMPVCSRCGLLYHYGR</sequence>
<dbReference type="InterPro" id="IPR050377">
    <property type="entry name" value="Radical_SAM_PqqE_MftC-like"/>
</dbReference>
<dbReference type="PANTHER" id="PTHR11228:SF7">
    <property type="entry name" value="PQQA PEPTIDE CYCLASE"/>
    <property type="match status" value="1"/>
</dbReference>
<evidence type="ECO:0000256" key="4">
    <source>
        <dbReference type="ARBA" id="ARBA00023014"/>
    </source>
</evidence>
<dbReference type="InterPro" id="IPR023885">
    <property type="entry name" value="4Fe4S-binding_SPASM_dom"/>
</dbReference>
<dbReference type="SFLD" id="SFLDS00029">
    <property type="entry name" value="Radical_SAM"/>
    <property type="match status" value="1"/>
</dbReference>
<protein>
    <submittedName>
        <fullName evidence="6">Radical SAM protein</fullName>
    </submittedName>
</protein>
<dbReference type="Pfam" id="PF13186">
    <property type="entry name" value="SPASM"/>
    <property type="match status" value="1"/>
</dbReference>
<keyword evidence="3" id="KW-0408">Iron</keyword>
<keyword evidence="2" id="KW-0479">Metal-binding</keyword>
<dbReference type="GO" id="GO:0046872">
    <property type="term" value="F:metal ion binding"/>
    <property type="evidence" value="ECO:0007669"/>
    <property type="project" value="UniProtKB-KW"/>
</dbReference>
<keyword evidence="1" id="KW-0949">S-adenosyl-L-methionine</keyword>
<evidence type="ECO:0000313" key="7">
    <source>
        <dbReference type="Proteomes" id="UP000029409"/>
    </source>
</evidence>
<dbReference type="EMBL" id="CP009288">
    <property type="protein sequence ID" value="AIQ12902.1"/>
    <property type="molecule type" value="Genomic_DNA"/>
</dbReference>
<dbReference type="OrthoDB" id="9810775at2"/>
<evidence type="ECO:0000256" key="1">
    <source>
        <dbReference type="ARBA" id="ARBA00022691"/>
    </source>
</evidence>
<evidence type="ECO:0000256" key="3">
    <source>
        <dbReference type="ARBA" id="ARBA00023004"/>
    </source>
</evidence>
<gene>
    <name evidence="6" type="ORF">PDUR_13995</name>
</gene>
<dbReference type="Proteomes" id="UP000029409">
    <property type="component" value="Chromosome"/>
</dbReference>
<dbReference type="InterPro" id="IPR058240">
    <property type="entry name" value="rSAM_sf"/>
</dbReference>
<accession>A0A089HPC6</accession>
<name>A0A089HPC6_PAEDU</name>
<dbReference type="Gene3D" id="3.20.20.70">
    <property type="entry name" value="Aldolase class I"/>
    <property type="match status" value="1"/>
</dbReference>
<evidence type="ECO:0000259" key="5">
    <source>
        <dbReference type="PROSITE" id="PS51918"/>
    </source>
</evidence>
<dbReference type="CDD" id="cd01335">
    <property type="entry name" value="Radical_SAM"/>
    <property type="match status" value="1"/>
</dbReference>
<feature type="domain" description="Radical SAM core" evidence="5">
    <location>
        <begin position="39"/>
        <end position="263"/>
    </location>
</feature>
<dbReference type="AlphaFoldDB" id="A0A089HPC6"/>
<dbReference type="CDD" id="cd21109">
    <property type="entry name" value="SPASM"/>
    <property type="match status" value="1"/>
</dbReference>
<evidence type="ECO:0000256" key="2">
    <source>
        <dbReference type="ARBA" id="ARBA00022723"/>
    </source>
</evidence>
<dbReference type="RefSeq" id="WP_042206720.1">
    <property type="nucleotide sequence ID" value="NZ_CP009288.1"/>
</dbReference>
<dbReference type="eggNOG" id="COG0535">
    <property type="taxonomic scope" value="Bacteria"/>
</dbReference>